<evidence type="ECO:0000259" key="3">
    <source>
        <dbReference type="PROSITE" id="PS50801"/>
    </source>
</evidence>
<organism evidence="4 5">
    <name type="scientific">Gloeocapsopsis crepidinum LEGE 06123</name>
    <dbReference type="NCBI Taxonomy" id="588587"/>
    <lineage>
        <taxon>Bacteria</taxon>
        <taxon>Bacillati</taxon>
        <taxon>Cyanobacteriota</taxon>
        <taxon>Cyanophyceae</taxon>
        <taxon>Oscillatoriophycideae</taxon>
        <taxon>Chroococcales</taxon>
        <taxon>Chroococcaceae</taxon>
        <taxon>Gloeocapsopsis</taxon>
    </lineage>
</organism>
<proteinExistence type="inferred from homology"/>
<evidence type="ECO:0000256" key="1">
    <source>
        <dbReference type="ARBA" id="ARBA00009013"/>
    </source>
</evidence>
<comment type="caution">
    <text evidence="4">The sequence shown here is derived from an EMBL/GenBank/DDBJ whole genome shotgun (WGS) entry which is preliminary data.</text>
</comment>
<sequence>MNSVKFVQPSGMLDGIKGNQFRREVSDIVAAGADIVLIDLQNVSFIDSSGLGALVSAMKTVRSAGGKLFICSVNDQVKMLFELTKMDRVFEIFANQDEFSQKVLAAK</sequence>
<dbReference type="InterPro" id="IPR036513">
    <property type="entry name" value="STAS_dom_sf"/>
</dbReference>
<name>A0ABR9UUD3_9CHRO</name>
<evidence type="ECO:0000313" key="4">
    <source>
        <dbReference type="EMBL" id="MBE9191653.1"/>
    </source>
</evidence>
<dbReference type="CDD" id="cd07043">
    <property type="entry name" value="STAS_anti-anti-sigma_factors"/>
    <property type="match status" value="1"/>
</dbReference>
<dbReference type="EMBL" id="JADEWN010000036">
    <property type="protein sequence ID" value="MBE9191653.1"/>
    <property type="molecule type" value="Genomic_DNA"/>
</dbReference>
<reference evidence="4 5" key="1">
    <citation type="submission" date="2020-10" db="EMBL/GenBank/DDBJ databases">
        <authorList>
            <person name="Castelo-Branco R."/>
            <person name="Eusebio N."/>
            <person name="Adriana R."/>
            <person name="Vieira A."/>
            <person name="Brugerolle De Fraissinette N."/>
            <person name="Rezende De Castro R."/>
            <person name="Schneider M.P."/>
            <person name="Vasconcelos V."/>
            <person name="Leao P.N."/>
        </authorList>
    </citation>
    <scope>NUCLEOTIDE SEQUENCE [LARGE SCALE GENOMIC DNA]</scope>
    <source>
        <strain evidence="4 5">LEGE 06123</strain>
    </source>
</reference>
<dbReference type="PANTHER" id="PTHR33495">
    <property type="entry name" value="ANTI-SIGMA FACTOR ANTAGONIST TM_1081-RELATED-RELATED"/>
    <property type="match status" value="1"/>
</dbReference>
<evidence type="ECO:0000256" key="2">
    <source>
        <dbReference type="RuleBase" id="RU003749"/>
    </source>
</evidence>
<evidence type="ECO:0000313" key="5">
    <source>
        <dbReference type="Proteomes" id="UP000651156"/>
    </source>
</evidence>
<comment type="similarity">
    <text evidence="1 2">Belongs to the anti-sigma-factor antagonist family.</text>
</comment>
<protein>
    <recommendedName>
        <fullName evidence="2">Anti-sigma factor antagonist</fullName>
    </recommendedName>
</protein>
<dbReference type="PROSITE" id="PS50801">
    <property type="entry name" value="STAS"/>
    <property type="match status" value="1"/>
</dbReference>
<dbReference type="NCBIfam" id="TIGR00377">
    <property type="entry name" value="ant_ant_sig"/>
    <property type="match status" value="1"/>
</dbReference>
<dbReference type="InterPro" id="IPR003658">
    <property type="entry name" value="Anti-sigma_ant"/>
</dbReference>
<dbReference type="PANTHER" id="PTHR33495:SF2">
    <property type="entry name" value="ANTI-SIGMA FACTOR ANTAGONIST TM_1081-RELATED"/>
    <property type="match status" value="1"/>
</dbReference>
<keyword evidence="5" id="KW-1185">Reference proteome</keyword>
<dbReference type="Pfam" id="PF01740">
    <property type="entry name" value="STAS"/>
    <property type="match status" value="1"/>
</dbReference>
<gene>
    <name evidence="4" type="ORF">IQ230_15110</name>
</gene>
<dbReference type="Proteomes" id="UP000651156">
    <property type="component" value="Unassembled WGS sequence"/>
</dbReference>
<accession>A0ABR9UUD3</accession>
<dbReference type="InterPro" id="IPR002645">
    <property type="entry name" value="STAS_dom"/>
</dbReference>
<dbReference type="Gene3D" id="3.30.750.24">
    <property type="entry name" value="STAS domain"/>
    <property type="match status" value="1"/>
</dbReference>
<feature type="domain" description="STAS" evidence="3">
    <location>
        <begin position="1"/>
        <end position="106"/>
    </location>
</feature>
<dbReference type="SUPFAM" id="SSF52091">
    <property type="entry name" value="SpoIIaa-like"/>
    <property type="match status" value="1"/>
</dbReference>